<evidence type="ECO:0000313" key="1">
    <source>
        <dbReference type="EMBL" id="JAD82617.1"/>
    </source>
</evidence>
<reference evidence="1" key="2">
    <citation type="journal article" date="2015" name="Data Brief">
        <title>Shoot transcriptome of the giant reed, Arundo donax.</title>
        <authorList>
            <person name="Barrero R.A."/>
            <person name="Guerrero F.D."/>
            <person name="Moolhuijzen P."/>
            <person name="Goolsby J.A."/>
            <person name="Tidwell J."/>
            <person name="Bellgard S.E."/>
            <person name="Bellgard M.I."/>
        </authorList>
    </citation>
    <scope>NUCLEOTIDE SEQUENCE</scope>
    <source>
        <tissue evidence="1">Shoot tissue taken approximately 20 cm above the soil surface</tissue>
    </source>
</reference>
<proteinExistence type="predicted"/>
<sequence>MHLKYMIHWAEEWLSGHCSFHNARMSKPHSVKPAP</sequence>
<name>A0A0A9DFW4_ARUDO</name>
<dbReference type="AlphaFoldDB" id="A0A0A9DFW4"/>
<protein>
    <submittedName>
        <fullName evidence="1">Uncharacterized protein</fullName>
    </submittedName>
</protein>
<organism evidence="1">
    <name type="scientific">Arundo donax</name>
    <name type="common">Giant reed</name>
    <name type="synonym">Donax arundinaceus</name>
    <dbReference type="NCBI Taxonomy" id="35708"/>
    <lineage>
        <taxon>Eukaryota</taxon>
        <taxon>Viridiplantae</taxon>
        <taxon>Streptophyta</taxon>
        <taxon>Embryophyta</taxon>
        <taxon>Tracheophyta</taxon>
        <taxon>Spermatophyta</taxon>
        <taxon>Magnoliopsida</taxon>
        <taxon>Liliopsida</taxon>
        <taxon>Poales</taxon>
        <taxon>Poaceae</taxon>
        <taxon>PACMAD clade</taxon>
        <taxon>Arundinoideae</taxon>
        <taxon>Arundineae</taxon>
        <taxon>Arundo</taxon>
    </lineage>
</organism>
<dbReference type="EMBL" id="GBRH01215278">
    <property type="protein sequence ID" value="JAD82617.1"/>
    <property type="molecule type" value="Transcribed_RNA"/>
</dbReference>
<reference evidence="1" key="1">
    <citation type="submission" date="2014-09" db="EMBL/GenBank/DDBJ databases">
        <authorList>
            <person name="Magalhaes I.L.F."/>
            <person name="Oliveira U."/>
            <person name="Santos F.R."/>
            <person name="Vidigal T.H.D.A."/>
            <person name="Brescovit A.D."/>
            <person name="Santos A.J."/>
        </authorList>
    </citation>
    <scope>NUCLEOTIDE SEQUENCE</scope>
    <source>
        <tissue evidence="1">Shoot tissue taken approximately 20 cm above the soil surface</tissue>
    </source>
</reference>
<accession>A0A0A9DFW4</accession>